<feature type="transmembrane region" description="Helical" evidence="1">
    <location>
        <begin position="305"/>
        <end position="326"/>
    </location>
</feature>
<dbReference type="AlphaFoldDB" id="A0A1X1U051"/>
<organism evidence="2 3">
    <name type="scientific">Mycolicibacter engbaekii</name>
    <dbReference type="NCBI Taxonomy" id="188915"/>
    <lineage>
        <taxon>Bacteria</taxon>
        <taxon>Bacillati</taxon>
        <taxon>Actinomycetota</taxon>
        <taxon>Actinomycetes</taxon>
        <taxon>Mycobacteriales</taxon>
        <taxon>Mycobacteriaceae</taxon>
        <taxon>Mycolicibacter</taxon>
    </lineage>
</organism>
<feature type="transmembrane region" description="Helical" evidence="1">
    <location>
        <begin position="172"/>
        <end position="201"/>
    </location>
</feature>
<dbReference type="STRING" id="188915.AWC02_04830"/>
<proteinExistence type="predicted"/>
<feature type="transmembrane region" description="Helical" evidence="1">
    <location>
        <begin position="255"/>
        <end position="284"/>
    </location>
</feature>
<dbReference type="Proteomes" id="UP000193465">
    <property type="component" value="Unassembled WGS sequence"/>
</dbReference>
<feature type="transmembrane region" description="Helical" evidence="1">
    <location>
        <begin position="228"/>
        <end position="249"/>
    </location>
</feature>
<dbReference type="RefSeq" id="WP_085127592.1">
    <property type="nucleotide sequence ID" value="NZ_LQOT01000018.1"/>
</dbReference>
<feature type="transmembrane region" description="Helical" evidence="1">
    <location>
        <begin position="39"/>
        <end position="65"/>
    </location>
</feature>
<gene>
    <name evidence="2" type="ORF">AWC02_04830</name>
</gene>
<evidence type="ECO:0000256" key="1">
    <source>
        <dbReference type="SAM" id="Phobius"/>
    </source>
</evidence>
<reference evidence="2 3" key="1">
    <citation type="submission" date="2016-01" db="EMBL/GenBank/DDBJ databases">
        <title>The new phylogeny of the genus Mycobacterium.</title>
        <authorList>
            <person name="Tarcisio F."/>
            <person name="Conor M."/>
            <person name="Antonella G."/>
            <person name="Elisabetta G."/>
            <person name="Giulia F.S."/>
            <person name="Sara T."/>
            <person name="Anna F."/>
            <person name="Clotilde B."/>
            <person name="Roberto B."/>
            <person name="Veronica D.S."/>
            <person name="Fabio R."/>
            <person name="Monica P."/>
            <person name="Olivier J."/>
            <person name="Enrico T."/>
            <person name="Nicola S."/>
        </authorList>
    </citation>
    <scope>NUCLEOTIDE SEQUENCE [LARGE SCALE GENOMIC DNA]</scope>
    <source>
        <strain evidence="2 3">ATCC 27353</strain>
    </source>
</reference>
<keyword evidence="3" id="KW-1185">Reference proteome</keyword>
<sequence length="384" mass="41877">MSDHDVPSAGPNADVPGPLSPPPSVRFDFQPYHVLRVLAVVWAVAGLVTWPGIGCWVSAAVSAWADWYTRRHRIGWPIDAEDFLVERGWALRRPRHRAADNRPPIPFRPMTVPELYAAAVKILLRNWPTLVGVPALICTGFGAVFVLIMNSLEAPTPAHVAELLITGHDTLLSVLAMTLAVLAVLYVLVLPADALLILLGVQATDKVVGGKRVRFEEMFCRATERVRAVSRLTSAYYMVGVVVVVLHVAARHSGFYAATIPLLVVATVTAFVLGMLLSMSPIVMILENRGVAESFGRSIQLCKPAAGRIIGIHVLWMTGMAAVALLSSALTWVTVVITYPVLIGLVRCLQMLVYTDLRIRQENYGPELLAEWVRNMGREGLASG</sequence>
<feature type="transmembrane region" description="Helical" evidence="1">
    <location>
        <begin position="332"/>
        <end position="354"/>
    </location>
</feature>
<dbReference type="EMBL" id="LQOT01000018">
    <property type="protein sequence ID" value="ORV50187.1"/>
    <property type="molecule type" value="Genomic_DNA"/>
</dbReference>
<keyword evidence="1" id="KW-0812">Transmembrane</keyword>
<accession>A0A1X1U051</accession>
<name>A0A1X1U051_9MYCO</name>
<protein>
    <submittedName>
        <fullName evidence="2">Uncharacterized protein</fullName>
    </submittedName>
</protein>
<keyword evidence="1" id="KW-0472">Membrane</keyword>
<feature type="transmembrane region" description="Helical" evidence="1">
    <location>
        <begin position="130"/>
        <end position="152"/>
    </location>
</feature>
<comment type="caution">
    <text evidence="2">The sequence shown here is derived from an EMBL/GenBank/DDBJ whole genome shotgun (WGS) entry which is preliminary data.</text>
</comment>
<evidence type="ECO:0000313" key="3">
    <source>
        <dbReference type="Proteomes" id="UP000193465"/>
    </source>
</evidence>
<keyword evidence="1" id="KW-1133">Transmembrane helix</keyword>
<evidence type="ECO:0000313" key="2">
    <source>
        <dbReference type="EMBL" id="ORV50187.1"/>
    </source>
</evidence>